<keyword evidence="4 6" id="KW-1133">Transmembrane helix</keyword>
<keyword evidence="3 6" id="KW-0812">Transmembrane</keyword>
<feature type="transmembrane region" description="Helical" evidence="6">
    <location>
        <begin position="93"/>
        <end position="111"/>
    </location>
</feature>
<dbReference type="Pfam" id="PF06271">
    <property type="entry name" value="RDD"/>
    <property type="match status" value="1"/>
</dbReference>
<dbReference type="PANTHER" id="PTHR36115:SF6">
    <property type="entry name" value="PROLINE-RICH ANTIGEN HOMOLOG"/>
    <property type="match status" value="1"/>
</dbReference>
<evidence type="ECO:0000259" key="7">
    <source>
        <dbReference type="Pfam" id="PF06271"/>
    </source>
</evidence>
<feature type="domain" description="RDD" evidence="7">
    <location>
        <begin position="1"/>
        <end position="122"/>
    </location>
</feature>
<reference evidence="8 9" key="1">
    <citation type="submission" date="2019-03" db="EMBL/GenBank/DDBJ databases">
        <title>Genomic Encyclopedia of Type Strains, Phase III (KMG-III): the genomes of soil and plant-associated and newly described type strains.</title>
        <authorList>
            <person name="Whitman W."/>
        </authorList>
    </citation>
    <scope>NUCLEOTIDE SEQUENCE [LARGE SCALE GENOMIC DNA]</scope>
    <source>
        <strain evidence="8 9">VKM Ac-2527</strain>
    </source>
</reference>
<keyword evidence="2" id="KW-1003">Cell membrane</keyword>
<dbReference type="GO" id="GO:0005886">
    <property type="term" value="C:plasma membrane"/>
    <property type="evidence" value="ECO:0007669"/>
    <property type="project" value="UniProtKB-SubCell"/>
</dbReference>
<evidence type="ECO:0000256" key="3">
    <source>
        <dbReference type="ARBA" id="ARBA00022692"/>
    </source>
</evidence>
<dbReference type="PANTHER" id="PTHR36115">
    <property type="entry name" value="PROLINE-RICH ANTIGEN HOMOLOG-RELATED"/>
    <property type="match status" value="1"/>
</dbReference>
<gene>
    <name evidence="8" type="ORF">EV643_1517</name>
</gene>
<keyword evidence="9" id="KW-1185">Reference proteome</keyword>
<comment type="subcellular location">
    <subcellularLocation>
        <location evidence="1">Cell membrane</location>
        <topology evidence="1">Multi-pass membrane protein</topology>
    </subcellularLocation>
</comment>
<comment type="caution">
    <text evidence="8">The sequence shown here is derived from an EMBL/GenBank/DDBJ whole genome shotgun (WGS) entry which is preliminary data.</text>
</comment>
<dbReference type="InterPro" id="IPR010432">
    <property type="entry name" value="RDD"/>
</dbReference>
<evidence type="ECO:0000256" key="6">
    <source>
        <dbReference type="SAM" id="Phobius"/>
    </source>
</evidence>
<dbReference type="InterPro" id="IPR051791">
    <property type="entry name" value="Pra-immunoreactive"/>
</dbReference>
<dbReference type="AlphaFoldDB" id="A0A4R6IYC8"/>
<evidence type="ECO:0000256" key="5">
    <source>
        <dbReference type="ARBA" id="ARBA00023136"/>
    </source>
</evidence>
<sequence length="130" mass="14195">MASIVDSLIAVLPIGIGAFAAVGISGSLERMSDGGRAALAVAYIATFSIAILNRLVLQGRTGQSIGKKMAGLKIVKADTGDRIGFGRNFLRELMSLLFNYICFLNFLWPLWDEKHQTWHDKVVSDIVIKL</sequence>
<feature type="transmembrane region" description="Helical" evidence="6">
    <location>
        <begin position="7"/>
        <end position="25"/>
    </location>
</feature>
<proteinExistence type="predicted"/>
<evidence type="ECO:0000313" key="8">
    <source>
        <dbReference type="EMBL" id="TDO27829.1"/>
    </source>
</evidence>
<evidence type="ECO:0000256" key="4">
    <source>
        <dbReference type="ARBA" id="ARBA00022989"/>
    </source>
</evidence>
<protein>
    <submittedName>
        <fullName evidence="8">Putative RDD family membrane protein YckC</fullName>
    </submittedName>
</protein>
<dbReference type="EMBL" id="SNWQ01000051">
    <property type="protein sequence ID" value="TDO27829.1"/>
    <property type="molecule type" value="Genomic_DNA"/>
</dbReference>
<keyword evidence="5 6" id="KW-0472">Membrane</keyword>
<organism evidence="8 9">
    <name type="scientific">Kribbella caucasensis</name>
    <dbReference type="NCBI Taxonomy" id="2512215"/>
    <lineage>
        <taxon>Bacteria</taxon>
        <taxon>Bacillati</taxon>
        <taxon>Actinomycetota</taxon>
        <taxon>Actinomycetes</taxon>
        <taxon>Propionibacteriales</taxon>
        <taxon>Kribbellaceae</taxon>
        <taxon>Kribbella</taxon>
    </lineage>
</organism>
<name>A0A4R6IYC8_9ACTN</name>
<evidence type="ECO:0000313" key="9">
    <source>
        <dbReference type="Proteomes" id="UP000295388"/>
    </source>
</evidence>
<evidence type="ECO:0000256" key="2">
    <source>
        <dbReference type="ARBA" id="ARBA00022475"/>
    </source>
</evidence>
<evidence type="ECO:0000256" key="1">
    <source>
        <dbReference type="ARBA" id="ARBA00004651"/>
    </source>
</evidence>
<dbReference type="Proteomes" id="UP000295388">
    <property type="component" value="Unassembled WGS sequence"/>
</dbReference>
<accession>A0A4R6IYC8</accession>
<feature type="transmembrane region" description="Helical" evidence="6">
    <location>
        <begin position="37"/>
        <end position="57"/>
    </location>
</feature>